<protein>
    <submittedName>
        <fullName evidence="1">Uncharacterized protein</fullName>
    </submittedName>
</protein>
<proteinExistence type="predicted"/>
<reference evidence="1" key="2">
    <citation type="submission" date="2020-08" db="EMBL/GenBank/DDBJ databases">
        <authorList>
            <person name="Chen M."/>
            <person name="Teng W."/>
            <person name="Zhao L."/>
            <person name="Hu C."/>
            <person name="Zhou Y."/>
            <person name="Han B."/>
            <person name="Song L."/>
            <person name="Shu W."/>
        </authorList>
    </citation>
    <scope>NUCLEOTIDE SEQUENCE</scope>
    <source>
        <strain evidence="1">FACHB-119</strain>
    </source>
</reference>
<dbReference type="EMBL" id="JACJSG010000042">
    <property type="protein sequence ID" value="MBD2503880.1"/>
    <property type="molecule type" value="Genomic_DNA"/>
</dbReference>
<evidence type="ECO:0000313" key="3">
    <source>
        <dbReference type="Proteomes" id="UP000661112"/>
    </source>
</evidence>
<evidence type="ECO:0000313" key="2">
    <source>
        <dbReference type="EMBL" id="MBD2503973.1"/>
    </source>
</evidence>
<dbReference type="EMBL" id="JACJSG010000042">
    <property type="protein sequence ID" value="MBD2503973.1"/>
    <property type="molecule type" value="Genomic_DNA"/>
</dbReference>
<comment type="caution">
    <text evidence="1">The sequence shown here is derived from an EMBL/GenBank/DDBJ whole genome shotgun (WGS) entry which is preliminary data.</text>
</comment>
<organism evidence="1 3">
    <name type="scientific">Anabaena azotica FACHB-119</name>
    <dbReference type="NCBI Taxonomy" id="947527"/>
    <lineage>
        <taxon>Bacteria</taxon>
        <taxon>Bacillati</taxon>
        <taxon>Cyanobacteriota</taxon>
        <taxon>Cyanophyceae</taxon>
        <taxon>Nostocales</taxon>
        <taxon>Nostocaceae</taxon>
        <taxon>Anabaena</taxon>
        <taxon>Anabaena azotica</taxon>
    </lineage>
</organism>
<accession>A0ABR8D9K4</accession>
<name>A0ABR8D9K4_9NOST</name>
<keyword evidence="3" id="KW-1185">Reference proteome</keyword>
<sequence length="54" mass="6055">MITETQRQIITGLRQGLKLSDLKPKPEDIDQLIAAGWLVLTGVENEYLVSKALF</sequence>
<evidence type="ECO:0000313" key="1">
    <source>
        <dbReference type="EMBL" id="MBD2503880.1"/>
    </source>
</evidence>
<dbReference type="Proteomes" id="UP000661112">
    <property type="component" value="Unassembled WGS sequence"/>
</dbReference>
<reference evidence="1 3" key="1">
    <citation type="journal article" date="2020" name="ISME J.">
        <title>Comparative genomics reveals insights into cyanobacterial evolution and habitat adaptation.</title>
        <authorList>
            <person name="Chen M.Y."/>
            <person name="Teng W.K."/>
            <person name="Zhao L."/>
            <person name="Hu C.X."/>
            <person name="Zhou Y.K."/>
            <person name="Han B.P."/>
            <person name="Song L.R."/>
            <person name="Shu W.S."/>
        </authorList>
    </citation>
    <scope>NUCLEOTIDE SEQUENCE [LARGE SCALE GENOMIC DNA]</scope>
    <source>
        <strain evidence="1 3">FACHB-119</strain>
    </source>
</reference>
<dbReference type="RefSeq" id="WP_190477094.1">
    <property type="nucleotide sequence ID" value="NZ_JACJSG010000042.1"/>
</dbReference>
<gene>
    <name evidence="1" type="ORF">H6G83_25290</name>
    <name evidence="2" type="ORF">H6G83_25755</name>
</gene>